<evidence type="ECO:0000256" key="2">
    <source>
        <dbReference type="ARBA" id="ARBA00022729"/>
    </source>
</evidence>
<dbReference type="Gene3D" id="2.60.220.10">
    <property type="entry name" value="Polysaccharide lyase family 8-like, C-terminal"/>
    <property type="match status" value="1"/>
</dbReference>
<dbReference type="Pfam" id="PF08124">
    <property type="entry name" value="Lyase_8_N"/>
    <property type="match status" value="1"/>
</dbReference>
<feature type="domain" description="Polysaccharide lyase family 8 C-terminal" evidence="6">
    <location>
        <begin position="704"/>
        <end position="766"/>
    </location>
</feature>
<dbReference type="InterPro" id="IPR038970">
    <property type="entry name" value="Lyase_8"/>
</dbReference>
<dbReference type="EMBL" id="JBHTGL010000008">
    <property type="protein sequence ID" value="MFD0629065.1"/>
    <property type="molecule type" value="Genomic_DNA"/>
</dbReference>
<dbReference type="PANTHER" id="PTHR38481">
    <property type="entry name" value="HYALURONATE LYASE"/>
    <property type="match status" value="1"/>
</dbReference>
<accession>A0ABW2X5I8</accession>
<sequence>MTNPGTTRGTIQGTTRRTVLAGAAALGAAAALPLTLTAATGTAHAAPSAAVTDDPAALRTRWHTLLTGGPGLDLTDPQIAAAVARIGKAATTSVKGLDPARADGLFPDLTSTTLSNHVTTSFKRLATVATAWAVPGTPQYGDTALRDLLLAGLDWMLTNRYGADHTRFDNDWDWEIGSALALNDAAVLLHDVLGTERLGRITAAVRHYTPDPNLWRADRQIATGANRVWISTVVAVNAVLTGTGGDLARVRDALSDVEGSGANSVLAFNDASAAAEGTGEGFYSDGSFLQHYKHPYNGGYGKELLNNLSRLLNLLAGTEWAVTDPDLDNIRGWVDDGFDPLLVRGDVMASVCGREIARPSKQGHVSAQTVIEAVVRLIPSFPGETADRFTSLVKQWIAEDTYRDFLAVTDLASLVAARQVIASPVPARGPLVAHKQHPRMDKAAHHRPSFALGISAYSSRIYNYESIQNENLHAWHLSDGMVLLYTDDLGHYSEDYWPTVDPARLPGTTVIAGRPADAAGQRTTSTADWAGGTALPGTTLGAYGMELRAYGSSLHGLKSWFCLDDVIACVGSGIGADAGTAETVVENRKLRDPKAALLVNGAAAPTDAGWSARLDKVRWLHVAGTGGYVFPEPATLNGLREERTATWREINLKYGTDTSVTRPYLTLWQDHGAAPSGAGYFWLQAPAASAERTEQWSAAPPVKLIARSTAVHAVQRCADGLVAANFWTAGTVRDLTSDGPASVLVRPDGKTVKVSLSDPTQLRSSVVLDLAQRGLSVVSADPGVSARSTKDGVRITADTAGRHGATLNLTLKRS</sequence>
<proteinExistence type="inferred from homology"/>
<dbReference type="InterPro" id="IPR006311">
    <property type="entry name" value="TAT_signal"/>
</dbReference>
<dbReference type="CDD" id="cd01083">
    <property type="entry name" value="GAG_Lyase"/>
    <property type="match status" value="1"/>
</dbReference>
<feature type="signal peptide" evidence="4">
    <location>
        <begin position="1"/>
        <end position="45"/>
    </location>
</feature>
<feature type="domain" description="Polysaccharide lyase family 8 central" evidence="5">
    <location>
        <begin position="434"/>
        <end position="689"/>
    </location>
</feature>
<evidence type="ECO:0000259" key="5">
    <source>
        <dbReference type="Pfam" id="PF02278"/>
    </source>
</evidence>
<dbReference type="GO" id="GO:0016829">
    <property type="term" value="F:lyase activity"/>
    <property type="evidence" value="ECO:0007669"/>
    <property type="project" value="UniProtKB-KW"/>
</dbReference>
<dbReference type="SUPFAM" id="SSF49863">
    <property type="entry name" value="Hyaluronate lyase-like, C-terminal domain"/>
    <property type="match status" value="1"/>
</dbReference>
<organism evidence="8 9">
    <name type="scientific">Streptomyces sanglieri</name>
    <dbReference type="NCBI Taxonomy" id="193460"/>
    <lineage>
        <taxon>Bacteria</taxon>
        <taxon>Bacillati</taxon>
        <taxon>Actinomycetota</taxon>
        <taxon>Actinomycetes</taxon>
        <taxon>Kitasatosporales</taxon>
        <taxon>Streptomycetaceae</taxon>
        <taxon>Streptomyces</taxon>
    </lineage>
</organism>
<comment type="caution">
    <text evidence="8">The sequence shown here is derived from an EMBL/GenBank/DDBJ whole genome shotgun (WGS) entry which is preliminary data.</text>
</comment>
<evidence type="ECO:0000313" key="9">
    <source>
        <dbReference type="Proteomes" id="UP001596915"/>
    </source>
</evidence>
<feature type="domain" description="Polysaccharide lyase 8 N-terminal alpha-helical" evidence="7">
    <location>
        <begin position="62"/>
        <end position="394"/>
    </location>
</feature>
<dbReference type="Gene3D" id="2.70.98.10">
    <property type="match status" value="1"/>
</dbReference>
<evidence type="ECO:0000313" key="8">
    <source>
        <dbReference type="EMBL" id="MFD0629065.1"/>
    </source>
</evidence>
<dbReference type="SUPFAM" id="SSF74650">
    <property type="entry name" value="Galactose mutarotase-like"/>
    <property type="match status" value="1"/>
</dbReference>
<comment type="similarity">
    <text evidence="1">Belongs to the polysaccharide lyase 8 family.</text>
</comment>
<dbReference type="Proteomes" id="UP001596915">
    <property type="component" value="Unassembled WGS sequence"/>
</dbReference>
<evidence type="ECO:0000256" key="1">
    <source>
        <dbReference type="ARBA" id="ARBA00006699"/>
    </source>
</evidence>
<keyword evidence="3 8" id="KW-0456">Lyase</keyword>
<feature type="chain" id="PRO_5046361136" evidence="4">
    <location>
        <begin position="46"/>
        <end position="814"/>
    </location>
</feature>
<gene>
    <name evidence="8" type="ORF">ACFQ2K_47075</name>
</gene>
<name>A0ABW2X5I8_9ACTN</name>
<evidence type="ECO:0000259" key="7">
    <source>
        <dbReference type="Pfam" id="PF08124"/>
    </source>
</evidence>
<reference evidence="9" key="1">
    <citation type="journal article" date="2019" name="Int. J. Syst. Evol. Microbiol.">
        <title>The Global Catalogue of Microorganisms (GCM) 10K type strain sequencing project: providing services to taxonomists for standard genome sequencing and annotation.</title>
        <authorList>
            <consortium name="The Broad Institute Genomics Platform"/>
            <consortium name="The Broad Institute Genome Sequencing Center for Infectious Disease"/>
            <person name="Wu L."/>
            <person name="Ma J."/>
        </authorList>
    </citation>
    <scope>NUCLEOTIDE SEQUENCE [LARGE SCALE GENOMIC DNA]</scope>
    <source>
        <strain evidence="9">JCM 12607</strain>
    </source>
</reference>
<dbReference type="InterPro" id="IPR011013">
    <property type="entry name" value="Gal_mutarotase_sf_dom"/>
</dbReference>
<dbReference type="InterPro" id="IPR003159">
    <property type="entry name" value="Lyase_8_central_dom"/>
</dbReference>
<evidence type="ECO:0000259" key="6">
    <source>
        <dbReference type="Pfam" id="PF02884"/>
    </source>
</evidence>
<dbReference type="PROSITE" id="PS51318">
    <property type="entry name" value="TAT"/>
    <property type="match status" value="1"/>
</dbReference>
<evidence type="ECO:0000256" key="3">
    <source>
        <dbReference type="ARBA" id="ARBA00023239"/>
    </source>
</evidence>
<protein>
    <submittedName>
        <fullName evidence="8">Polysaccharide lyase 8 family protein</fullName>
    </submittedName>
</protein>
<dbReference type="InterPro" id="IPR014718">
    <property type="entry name" value="GH-type_carb-bd"/>
</dbReference>
<dbReference type="InterPro" id="IPR004103">
    <property type="entry name" value="Lyase_8_C"/>
</dbReference>
<keyword evidence="2 4" id="KW-0732">Signal</keyword>
<dbReference type="Pfam" id="PF02278">
    <property type="entry name" value="Lyase_8"/>
    <property type="match status" value="1"/>
</dbReference>
<evidence type="ECO:0000256" key="4">
    <source>
        <dbReference type="SAM" id="SignalP"/>
    </source>
</evidence>
<dbReference type="SUPFAM" id="SSF48230">
    <property type="entry name" value="Chondroitin AC/alginate lyase"/>
    <property type="match status" value="1"/>
</dbReference>
<dbReference type="InterPro" id="IPR012970">
    <property type="entry name" value="Lyase_8_alpha_N"/>
</dbReference>
<dbReference type="InterPro" id="IPR011071">
    <property type="entry name" value="Lyase_8-like_C"/>
</dbReference>
<dbReference type="InterPro" id="IPR008929">
    <property type="entry name" value="Chondroitin_lyas"/>
</dbReference>
<dbReference type="Pfam" id="PF02884">
    <property type="entry name" value="Lyase_8_C"/>
    <property type="match status" value="1"/>
</dbReference>
<keyword evidence="9" id="KW-1185">Reference proteome</keyword>
<dbReference type="PANTHER" id="PTHR38481:SF1">
    <property type="entry name" value="HYALURONATE LYASE"/>
    <property type="match status" value="1"/>
</dbReference>
<dbReference type="Gene3D" id="1.50.10.100">
    <property type="entry name" value="Chondroitin AC/alginate lyase"/>
    <property type="match status" value="1"/>
</dbReference>